<keyword evidence="1" id="KW-0963">Cytoplasm</keyword>
<feature type="transmembrane region" description="Helical" evidence="3">
    <location>
        <begin position="191"/>
        <end position="214"/>
    </location>
</feature>
<dbReference type="VEuPathDB" id="FungiDB:PC110_g4840"/>
<gene>
    <name evidence="5" type="ORF">JG687_00007314</name>
</gene>
<dbReference type="PANTHER" id="PTHR44390:SF1">
    <property type="entry name" value="CENTROSOMAL PROTEIN OF 41 KDA"/>
    <property type="match status" value="1"/>
</dbReference>
<keyword evidence="3" id="KW-0472">Membrane</keyword>
<dbReference type="Proteomes" id="UP000688947">
    <property type="component" value="Unassembled WGS sequence"/>
</dbReference>
<dbReference type="SMART" id="SM00450">
    <property type="entry name" value="RHOD"/>
    <property type="match status" value="1"/>
</dbReference>
<proteinExistence type="predicted"/>
<dbReference type="GO" id="GO:0060271">
    <property type="term" value="P:cilium assembly"/>
    <property type="evidence" value="ECO:0007669"/>
    <property type="project" value="TreeGrafter"/>
</dbReference>
<dbReference type="AlphaFoldDB" id="A0A8T1UHT9"/>
<dbReference type="Pfam" id="PF00581">
    <property type="entry name" value="Rhodanese"/>
    <property type="match status" value="1"/>
</dbReference>
<dbReference type="InterPro" id="IPR001763">
    <property type="entry name" value="Rhodanese-like_dom"/>
</dbReference>
<sequence length="860" mass="97648">MKKQRSIIRQISRLIPKASTEVVKLSYWIFAVWWVVILGVHVVTCVYTALYAYSYWKLQDTFLNLYLESLEIGMPSPYHHTIATVHMIMSALHAVCIVLMLGGSIRHRSLAFTPWASCDADAKHEETKSDRTSSVILQSFTKIYEKISDRHGLCGVNSDHFHGVLVLREVIETVLQTMQAYRMSMLLPRTLLNRFYVVLLAVNCWSSVIVYSFFFKRDEARRRLACIVLDCVLDFMSCMGVELMVLLSYAGDYSPSLLGFPEIIWYNDEWVARALNELKIVVVVSWSDLASRSIFSLGLILTTMSMKELGKKGEVDEKWREFDASTVVQLLIRHCPELEMPDIFSDFRALRNIKVYNTTIHEWEESAAITSTNHPEMSSLLIVRVNMTDGLLPAGFLSTDFPQTLYDIEICVTNLRTLPDDLDSKWPLYAIIQVEYSQLTSVSAVLPRLEPYYLALTGNPLSEIPPEVFEVQGMLFLSISNMNLHQLPRNVTHLSAELSWIFIGDTNISFFWAWTDELVERMTGRANPWLAGPSPYCDDLEKIETGAATEFGVPLSPEYSQTLMDPSEANRNIMEKRIPQNPKYKNTQSKIDSGTTVNKVRLISHKEFLKRRDETFRRITCHCLAELFNEYEDIGGASQPEMVARMVKGANGELTMERVPVGEDNQESSGPRIVSYEADEMEDYDAPYLVLDTRSKEEFATNRIHRSKNYPTTFLNRDVLLPEMHQFKNQDAKLIILYDLDDKTVAQTAHTLVQRGFDNIYVLTGGLIDYADAFPEHIEGTPLPPKPVDPARKNAKRDVYRGSSGLSSTASSRSVRSMATRRKGTPSDASSVMSNRTVADSVISKATARKERVVGASNYR</sequence>
<feature type="domain" description="Rhodanese" evidence="4">
    <location>
        <begin position="684"/>
        <end position="779"/>
    </location>
</feature>
<feature type="compositionally biased region" description="Low complexity" evidence="2">
    <location>
        <begin position="801"/>
        <end position="818"/>
    </location>
</feature>
<evidence type="ECO:0000256" key="1">
    <source>
        <dbReference type="ARBA" id="ARBA00022490"/>
    </source>
</evidence>
<keyword evidence="3" id="KW-0812">Transmembrane</keyword>
<organism evidence="5 6">
    <name type="scientific">Phytophthora cactorum</name>
    <dbReference type="NCBI Taxonomy" id="29920"/>
    <lineage>
        <taxon>Eukaryota</taxon>
        <taxon>Sar</taxon>
        <taxon>Stramenopiles</taxon>
        <taxon>Oomycota</taxon>
        <taxon>Peronosporomycetes</taxon>
        <taxon>Peronosporales</taxon>
        <taxon>Peronosporaceae</taxon>
        <taxon>Phytophthora</taxon>
    </lineage>
</organism>
<dbReference type="OrthoDB" id="70250at2759"/>
<comment type="caution">
    <text evidence="5">The sequence shown here is derived from an EMBL/GenBank/DDBJ whole genome shotgun (WGS) entry which is preliminary data.</text>
</comment>
<keyword evidence="3" id="KW-1133">Transmembrane helix</keyword>
<feature type="transmembrane region" description="Helical" evidence="3">
    <location>
        <begin position="78"/>
        <end position="101"/>
    </location>
</feature>
<feature type="transmembrane region" description="Helical" evidence="3">
    <location>
        <begin position="27"/>
        <end position="53"/>
    </location>
</feature>
<dbReference type="PROSITE" id="PS50206">
    <property type="entry name" value="RHODANESE_3"/>
    <property type="match status" value="1"/>
</dbReference>
<dbReference type="CDD" id="cd00158">
    <property type="entry name" value="RHOD"/>
    <property type="match status" value="1"/>
</dbReference>
<dbReference type="VEuPathDB" id="FungiDB:PC110_g4841"/>
<name>A0A8T1UHT9_9STRA</name>
<feature type="region of interest" description="Disordered" evidence="2">
    <location>
        <begin position="781"/>
        <end position="837"/>
    </location>
</feature>
<feature type="compositionally biased region" description="Polar residues" evidence="2">
    <location>
        <begin position="827"/>
        <end position="837"/>
    </location>
</feature>
<evidence type="ECO:0000256" key="3">
    <source>
        <dbReference type="SAM" id="Phobius"/>
    </source>
</evidence>
<evidence type="ECO:0000313" key="6">
    <source>
        <dbReference type="Proteomes" id="UP000688947"/>
    </source>
</evidence>
<evidence type="ECO:0000256" key="2">
    <source>
        <dbReference type="SAM" id="MobiDB-lite"/>
    </source>
</evidence>
<accession>A0A8T1UHT9</accession>
<dbReference type="GO" id="GO:0036064">
    <property type="term" value="C:ciliary basal body"/>
    <property type="evidence" value="ECO:0007669"/>
    <property type="project" value="TreeGrafter"/>
</dbReference>
<dbReference type="EMBL" id="JAENGZ010000319">
    <property type="protein sequence ID" value="KAG6962130.1"/>
    <property type="molecule type" value="Genomic_DNA"/>
</dbReference>
<feature type="compositionally biased region" description="Basic and acidic residues" evidence="2">
    <location>
        <begin position="789"/>
        <end position="800"/>
    </location>
</feature>
<evidence type="ECO:0000259" key="4">
    <source>
        <dbReference type="PROSITE" id="PS50206"/>
    </source>
</evidence>
<evidence type="ECO:0000313" key="5">
    <source>
        <dbReference type="EMBL" id="KAG6962130.1"/>
    </source>
</evidence>
<dbReference type="InterPro" id="IPR051889">
    <property type="entry name" value="CEP41"/>
</dbReference>
<reference evidence="5" key="1">
    <citation type="submission" date="2021-01" db="EMBL/GenBank/DDBJ databases">
        <title>Phytophthora aleatoria, a newly-described species from Pinus radiata is distinct from Phytophthora cactorum isolates based on comparative genomics.</title>
        <authorList>
            <person name="Mcdougal R."/>
            <person name="Panda P."/>
            <person name="Williams N."/>
            <person name="Studholme D.J."/>
        </authorList>
    </citation>
    <scope>NUCLEOTIDE SEQUENCE</scope>
    <source>
        <strain evidence="5">NZFS 3830</strain>
    </source>
</reference>
<dbReference type="PANTHER" id="PTHR44390">
    <property type="entry name" value="CENTROSOMAL PROTEIN OF 41 KDA"/>
    <property type="match status" value="1"/>
</dbReference>
<protein>
    <recommendedName>
        <fullName evidence="4">Rhodanese domain-containing protein</fullName>
    </recommendedName>
</protein>